<dbReference type="PANTHER" id="PTHR30126">
    <property type="entry name" value="HTH-TYPE TRANSCRIPTIONAL REGULATOR"/>
    <property type="match status" value="1"/>
</dbReference>
<keyword evidence="7" id="KW-1185">Reference proteome</keyword>
<evidence type="ECO:0000256" key="1">
    <source>
        <dbReference type="ARBA" id="ARBA00009437"/>
    </source>
</evidence>
<evidence type="ECO:0000256" key="2">
    <source>
        <dbReference type="ARBA" id="ARBA00023015"/>
    </source>
</evidence>
<dbReference type="InterPro" id="IPR036390">
    <property type="entry name" value="WH_DNA-bd_sf"/>
</dbReference>
<evidence type="ECO:0000256" key="4">
    <source>
        <dbReference type="ARBA" id="ARBA00023163"/>
    </source>
</evidence>
<dbReference type="RefSeq" id="WP_188823326.1">
    <property type="nucleotide sequence ID" value="NZ_BMLK01000036.1"/>
</dbReference>
<dbReference type="Pfam" id="PF03466">
    <property type="entry name" value="LysR_substrate"/>
    <property type="match status" value="1"/>
</dbReference>
<dbReference type="SUPFAM" id="SSF53850">
    <property type="entry name" value="Periplasmic binding protein-like II"/>
    <property type="match status" value="1"/>
</dbReference>
<dbReference type="PRINTS" id="PR00039">
    <property type="entry name" value="HTHLYSR"/>
</dbReference>
<dbReference type="Pfam" id="PF00126">
    <property type="entry name" value="HTH_1"/>
    <property type="match status" value="1"/>
</dbReference>
<sequence>MTVSLTKLQQLAAVARWGNISRAAEELHISQPALSRSIALLESRYGFPIFNRIGHGVEPTAAGAQILAQAEPLLQSMRVFERNAALLASGKAGTLRIGIPPLLASQLLADLSQNILVGNDEVELQVSIRSGPSLLDQLKEDRIEFFLFAETQVDTGPEIEVVSIGEFHPICVVRKGHPLSGRANLTSADLSAYPWASSVEPRVMGELLNPTRLLCDNYHILRDVVLRTDLVCICTRAFVAGELAEGRLCELDIPGFLPARNPIYYAALKGRILSPLAKNAIAHIGVLLAQR</sequence>
<proteinExistence type="inferred from homology"/>
<organism evidence="6 7">
    <name type="scientific">Novosphingobium indicum</name>
    <dbReference type="NCBI Taxonomy" id="462949"/>
    <lineage>
        <taxon>Bacteria</taxon>
        <taxon>Pseudomonadati</taxon>
        <taxon>Pseudomonadota</taxon>
        <taxon>Alphaproteobacteria</taxon>
        <taxon>Sphingomonadales</taxon>
        <taxon>Sphingomonadaceae</taxon>
        <taxon>Novosphingobium</taxon>
    </lineage>
</organism>
<name>A0ABQ2JZX0_9SPHN</name>
<dbReference type="SUPFAM" id="SSF46785">
    <property type="entry name" value="Winged helix' DNA-binding domain"/>
    <property type="match status" value="1"/>
</dbReference>
<evidence type="ECO:0000256" key="3">
    <source>
        <dbReference type="ARBA" id="ARBA00023125"/>
    </source>
</evidence>
<dbReference type="Gene3D" id="3.40.190.290">
    <property type="match status" value="1"/>
</dbReference>
<dbReference type="Proteomes" id="UP000605099">
    <property type="component" value="Unassembled WGS sequence"/>
</dbReference>
<dbReference type="InterPro" id="IPR036388">
    <property type="entry name" value="WH-like_DNA-bd_sf"/>
</dbReference>
<dbReference type="Gene3D" id="1.10.10.10">
    <property type="entry name" value="Winged helix-like DNA-binding domain superfamily/Winged helix DNA-binding domain"/>
    <property type="match status" value="1"/>
</dbReference>
<accession>A0ABQ2JZX0</accession>
<comment type="similarity">
    <text evidence="1">Belongs to the LysR transcriptional regulatory family.</text>
</comment>
<feature type="domain" description="HTH lysR-type" evidence="5">
    <location>
        <begin position="1"/>
        <end position="60"/>
    </location>
</feature>
<keyword evidence="4" id="KW-0804">Transcription</keyword>
<dbReference type="PANTHER" id="PTHR30126:SF98">
    <property type="entry name" value="HTH-TYPE TRANSCRIPTIONAL ACTIVATOR BAUR"/>
    <property type="match status" value="1"/>
</dbReference>
<protein>
    <submittedName>
        <fullName evidence="6">Transcriptional regulator</fullName>
    </submittedName>
</protein>
<reference evidence="7" key="1">
    <citation type="journal article" date="2019" name="Int. J. Syst. Evol. Microbiol.">
        <title>The Global Catalogue of Microorganisms (GCM) 10K type strain sequencing project: providing services to taxonomists for standard genome sequencing and annotation.</title>
        <authorList>
            <consortium name="The Broad Institute Genomics Platform"/>
            <consortium name="The Broad Institute Genome Sequencing Center for Infectious Disease"/>
            <person name="Wu L."/>
            <person name="Ma J."/>
        </authorList>
    </citation>
    <scope>NUCLEOTIDE SEQUENCE [LARGE SCALE GENOMIC DNA]</scope>
    <source>
        <strain evidence="7">CGMCC 1.6784</strain>
    </source>
</reference>
<keyword evidence="3" id="KW-0238">DNA-binding</keyword>
<dbReference type="PROSITE" id="PS50931">
    <property type="entry name" value="HTH_LYSR"/>
    <property type="match status" value="1"/>
</dbReference>
<dbReference type="InterPro" id="IPR005119">
    <property type="entry name" value="LysR_subst-bd"/>
</dbReference>
<evidence type="ECO:0000259" key="5">
    <source>
        <dbReference type="PROSITE" id="PS50931"/>
    </source>
</evidence>
<dbReference type="InterPro" id="IPR000847">
    <property type="entry name" value="LysR_HTH_N"/>
</dbReference>
<gene>
    <name evidence="6" type="ORF">GCM10011349_43660</name>
</gene>
<dbReference type="EMBL" id="BMLK01000036">
    <property type="protein sequence ID" value="GGN61241.1"/>
    <property type="molecule type" value="Genomic_DNA"/>
</dbReference>
<keyword evidence="2" id="KW-0805">Transcription regulation</keyword>
<evidence type="ECO:0000313" key="6">
    <source>
        <dbReference type="EMBL" id="GGN61241.1"/>
    </source>
</evidence>
<dbReference type="CDD" id="cd05466">
    <property type="entry name" value="PBP2_LTTR_substrate"/>
    <property type="match status" value="1"/>
</dbReference>
<evidence type="ECO:0000313" key="7">
    <source>
        <dbReference type="Proteomes" id="UP000605099"/>
    </source>
</evidence>
<comment type="caution">
    <text evidence="6">The sequence shown here is derived from an EMBL/GenBank/DDBJ whole genome shotgun (WGS) entry which is preliminary data.</text>
</comment>